<dbReference type="AlphaFoldDB" id="A0A699JWC6"/>
<proteinExistence type="predicted"/>
<name>A0A699JWC6_TANCI</name>
<protein>
    <submittedName>
        <fullName evidence="1">Uncharacterized protein</fullName>
    </submittedName>
</protein>
<gene>
    <name evidence="1" type="ORF">Tci_633506</name>
</gene>
<sequence>MAPPMREQHSLLKTYLSKLEKARKYGNTSFMVSSIGGTTDNSVRKKWLNDLHDSDEDIAQDYLQEEELRLCLEDEEMLRCEHKINYPGE</sequence>
<evidence type="ECO:0000313" key="1">
    <source>
        <dbReference type="EMBL" id="GFA61534.1"/>
    </source>
</evidence>
<accession>A0A699JWC6</accession>
<comment type="caution">
    <text evidence="1">The sequence shown here is derived from an EMBL/GenBank/DDBJ whole genome shotgun (WGS) entry which is preliminary data.</text>
</comment>
<organism evidence="1">
    <name type="scientific">Tanacetum cinerariifolium</name>
    <name type="common">Dalmatian daisy</name>
    <name type="synonym">Chrysanthemum cinerariifolium</name>
    <dbReference type="NCBI Taxonomy" id="118510"/>
    <lineage>
        <taxon>Eukaryota</taxon>
        <taxon>Viridiplantae</taxon>
        <taxon>Streptophyta</taxon>
        <taxon>Embryophyta</taxon>
        <taxon>Tracheophyta</taxon>
        <taxon>Spermatophyta</taxon>
        <taxon>Magnoliopsida</taxon>
        <taxon>eudicotyledons</taxon>
        <taxon>Gunneridae</taxon>
        <taxon>Pentapetalae</taxon>
        <taxon>asterids</taxon>
        <taxon>campanulids</taxon>
        <taxon>Asterales</taxon>
        <taxon>Asteraceae</taxon>
        <taxon>Asteroideae</taxon>
        <taxon>Anthemideae</taxon>
        <taxon>Anthemidinae</taxon>
        <taxon>Tanacetum</taxon>
    </lineage>
</organism>
<reference evidence="1" key="1">
    <citation type="journal article" date="2019" name="Sci. Rep.">
        <title>Draft genome of Tanacetum cinerariifolium, the natural source of mosquito coil.</title>
        <authorList>
            <person name="Yamashiro T."/>
            <person name="Shiraishi A."/>
            <person name="Satake H."/>
            <person name="Nakayama K."/>
        </authorList>
    </citation>
    <scope>NUCLEOTIDE SEQUENCE</scope>
</reference>
<dbReference type="EMBL" id="BKCJ010455604">
    <property type="protein sequence ID" value="GFA61534.1"/>
    <property type="molecule type" value="Genomic_DNA"/>
</dbReference>